<dbReference type="Pfam" id="PF25597">
    <property type="entry name" value="SH3_retrovirus"/>
    <property type="match status" value="1"/>
</dbReference>
<dbReference type="PANTHER" id="PTHR31403:SF51">
    <property type="entry name" value="PHOSPHOLIPASE A1-IGAMMA2, CHLOROPLASTIC"/>
    <property type="match status" value="1"/>
</dbReference>
<reference evidence="12" key="1">
    <citation type="submission" date="2023-03" db="EMBL/GenBank/DDBJ databases">
        <title>Chromosome-scale reference genome and RAD-based genetic map of yellow starthistle (Centaurea solstitialis) reveal putative structural variation and QTLs associated with invader traits.</title>
        <authorList>
            <person name="Reatini B."/>
            <person name="Cang F.A."/>
            <person name="Jiang Q."/>
            <person name="Mckibben M.T.W."/>
            <person name="Barker M.S."/>
            <person name="Rieseberg L.H."/>
            <person name="Dlugosch K.M."/>
        </authorList>
    </citation>
    <scope>NUCLEOTIDE SEQUENCE</scope>
    <source>
        <strain evidence="12">CAN-66</strain>
        <tissue evidence="12">Leaf</tissue>
    </source>
</reference>
<dbReference type="GO" id="GO:0009507">
    <property type="term" value="C:chloroplast"/>
    <property type="evidence" value="ECO:0007669"/>
    <property type="project" value="UniProtKB-SubCell"/>
</dbReference>
<dbReference type="PROSITE" id="PS50994">
    <property type="entry name" value="INTEGRASE"/>
    <property type="match status" value="1"/>
</dbReference>
<evidence type="ECO:0000313" key="13">
    <source>
        <dbReference type="Proteomes" id="UP001172457"/>
    </source>
</evidence>
<dbReference type="GO" id="GO:0004190">
    <property type="term" value="F:aspartic-type endopeptidase activity"/>
    <property type="evidence" value="ECO:0007669"/>
    <property type="project" value="UniProtKB-KW"/>
</dbReference>
<dbReference type="InterPro" id="IPR029058">
    <property type="entry name" value="AB_hydrolase_fold"/>
</dbReference>
<feature type="compositionally biased region" description="Low complexity" evidence="10">
    <location>
        <begin position="697"/>
        <end position="716"/>
    </location>
</feature>
<dbReference type="GO" id="GO:0008970">
    <property type="term" value="F:phospholipase A1 activity"/>
    <property type="evidence" value="ECO:0007669"/>
    <property type="project" value="UniProtKB-ARBA"/>
</dbReference>
<dbReference type="CDD" id="cd09272">
    <property type="entry name" value="RNase_HI_RT_Ty1"/>
    <property type="match status" value="1"/>
</dbReference>
<feature type="compositionally biased region" description="Basic residues" evidence="10">
    <location>
        <begin position="717"/>
        <end position="731"/>
    </location>
</feature>
<name>A0AA38SIW2_9ASTR</name>
<keyword evidence="4" id="KW-0934">Plastid</keyword>
<dbReference type="SUPFAM" id="SSF53474">
    <property type="entry name" value="alpha/beta-Hydrolases"/>
    <property type="match status" value="1"/>
</dbReference>
<keyword evidence="7" id="KW-0809">Transit peptide</keyword>
<keyword evidence="5" id="KW-0064">Aspartyl protease</keyword>
<feature type="region of interest" description="Disordered" evidence="10">
    <location>
        <begin position="674"/>
        <end position="789"/>
    </location>
</feature>
<dbReference type="Pfam" id="PF13976">
    <property type="entry name" value="gag_pre-integrs"/>
    <property type="match status" value="1"/>
</dbReference>
<keyword evidence="3" id="KW-0150">Chloroplast</keyword>
<dbReference type="InterPro" id="IPR025724">
    <property type="entry name" value="GAG-pre-integrase_dom"/>
</dbReference>
<dbReference type="Pfam" id="PF22936">
    <property type="entry name" value="Pol_BBD"/>
    <property type="match status" value="1"/>
</dbReference>
<dbReference type="InterPro" id="IPR001584">
    <property type="entry name" value="Integrase_cat-core"/>
</dbReference>
<evidence type="ECO:0000256" key="10">
    <source>
        <dbReference type="SAM" id="MobiDB-lite"/>
    </source>
</evidence>
<comment type="similarity">
    <text evidence="2">Belongs to the AB hydrolase superfamily. Lipase family.</text>
</comment>
<keyword evidence="13" id="KW-1185">Reference proteome</keyword>
<evidence type="ECO:0000256" key="2">
    <source>
        <dbReference type="ARBA" id="ARBA00010701"/>
    </source>
</evidence>
<dbReference type="GO" id="GO:0003676">
    <property type="term" value="F:nucleic acid binding"/>
    <property type="evidence" value="ECO:0007669"/>
    <property type="project" value="InterPro"/>
</dbReference>
<dbReference type="InterPro" id="IPR054722">
    <property type="entry name" value="PolX-like_BBD"/>
</dbReference>
<dbReference type="Pfam" id="PF00665">
    <property type="entry name" value="rve"/>
    <property type="match status" value="1"/>
</dbReference>
<dbReference type="GO" id="GO:0015074">
    <property type="term" value="P:DNA integration"/>
    <property type="evidence" value="ECO:0007669"/>
    <property type="project" value="InterPro"/>
</dbReference>
<gene>
    <name evidence="12" type="ORF">OSB04_029728</name>
</gene>
<comment type="subcellular location">
    <subcellularLocation>
        <location evidence="1">Plastid</location>
        <location evidence="1">Chloroplast</location>
    </subcellularLocation>
</comment>
<evidence type="ECO:0000313" key="12">
    <source>
        <dbReference type="EMBL" id="KAJ9536995.1"/>
    </source>
</evidence>
<evidence type="ECO:0000256" key="9">
    <source>
        <dbReference type="ARBA" id="ARBA00023098"/>
    </source>
</evidence>
<dbReference type="Pfam" id="PF14223">
    <property type="entry name" value="Retrotran_gag_2"/>
    <property type="match status" value="1"/>
</dbReference>
<evidence type="ECO:0000256" key="5">
    <source>
        <dbReference type="ARBA" id="ARBA00022750"/>
    </source>
</evidence>
<dbReference type="Pfam" id="PF07727">
    <property type="entry name" value="RVT_2"/>
    <property type="match status" value="1"/>
</dbReference>
<feature type="compositionally biased region" description="Polar residues" evidence="10">
    <location>
        <begin position="1314"/>
        <end position="1325"/>
    </location>
</feature>
<feature type="compositionally biased region" description="Low complexity" evidence="10">
    <location>
        <begin position="1259"/>
        <end position="1305"/>
    </location>
</feature>
<evidence type="ECO:0000256" key="4">
    <source>
        <dbReference type="ARBA" id="ARBA00022640"/>
    </source>
</evidence>
<dbReference type="InterPro" id="IPR036397">
    <property type="entry name" value="RNaseH_sf"/>
</dbReference>
<feature type="compositionally biased region" description="Polar residues" evidence="10">
    <location>
        <begin position="684"/>
        <end position="693"/>
    </location>
</feature>
<evidence type="ECO:0000256" key="3">
    <source>
        <dbReference type="ARBA" id="ARBA00022528"/>
    </source>
</evidence>
<dbReference type="InterPro" id="IPR013103">
    <property type="entry name" value="RVT_2"/>
</dbReference>
<dbReference type="GO" id="GO:0016042">
    <property type="term" value="P:lipid catabolic process"/>
    <property type="evidence" value="ECO:0007669"/>
    <property type="project" value="UniProtKB-KW"/>
</dbReference>
<keyword evidence="5" id="KW-0645">Protease</keyword>
<dbReference type="SUPFAM" id="SSF53098">
    <property type="entry name" value="Ribonuclease H-like"/>
    <property type="match status" value="1"/>
</dbReference>
<dbReference type="InterPro" id="IPR012337">
    <property type="entry name" value="RNaseH-like_sf"/>
</dbReference>
<proteinExistence type="inferred from homology"/>
<dbReference type="PANTHER" id="PTHR31403">
    <property type="entry name" value="PHOSPHOLIPASE A1-IBETA2, CHLOROPLASTIC"/>
    <property type="match status" value="1"/>
</dbReference>
<dbReference type="GO" id="GO:0047714">
    <property type="term" value="F:galactolipase activity"/>
    <property type="evidence" value="ECO:0007669"/>
    <property type="project" value="UniProtKB-ARBA"/>
</dbReference>
<evidence type="ECO:0000256" key="8">
    <source>
        <dbReference type="ARBA" id="ARBA00022963"/>
    </source>
</evidence>
<keyword evidence="6" id="KW-0378">Hydrolase</keyword>
<dbReference type="CDD" id="cd00519">
    <property type="entry name" value="Lipase_3"/>
    <property type="match status" value="1"/>
</dbReference>
<dbReference type="InterPro" id="IPR043502">
    <property type="entry name" value="DNA/RNA_pol_sf"/>
</dbReference>
<evidence type="ECO:0000256" key="7">
    <source>
        <dbReference type="ARBA" id="ARBA00022946"/>
    </source>
</evidence>
<dbReference type="Gene3D" id="3.30.420.10">
    <property type="entry name" value="Ribonuclease H-like superfamily/Ribonuclease H"/>
    <property type="match status" value="1"/>
</dbReference>
<keyword evidence="9" id="KW-0443">Lipid metabolism</keyword>
<dbReference type="SUPFAM" id="SSF56672">
    <property type="entry name" value="DNA/RNA polymerases"/>
    <property type="match status" value="1"/>
</dbReference>
<evidence type="ECO:0000256" key="6">
    <source>
        <dbReference type="ARBA" id="ARBA00022801"/>
    </source>
</evidence>
<accession>A0AA38SIW2</accession>
<evidence type="ECO:0000259" key="11">
    <source>
        <dbReference type="PROSITE" id="PS50994"/>
    </source>
</evidence>
<feature type="domain" description="Integrase catalytic" evidence="11">
    <location>
        <begin position="990"/>
        <end position="1166"/>
    </location>
</feature>
<dbReference type="InterPro" id="IPR057670">
    <property type="entry name" value="SH3_retrovirus"/>
</dbReference>
<protein>
    <recommendedName>
        <fullName evidence="11">Integrase catalytic domain-containing protein</fullName>
    </recommendedName>
</protein>
<feature type="region of interest" description="Disordered" evidence="10">
    <location>
        <begin position="1257"/>
        <end position="1325"/>
    </location>
</feature>
<dbReference type="Proteomes" id="UP001172457">
    <property type="component" value="Chromosome 8"/>
</dbReference>
<keyword evidence="8" id="KW-0442">Lipid degradation</keyword>
<dbReference type="EMBL" id="JARYMX010000008">
    <property type="protein sequence ID" value="KAJ9536995.1"/>
    <property type="molecule type" value="Genomic_DNA"/>
</dbReference>
<dbReference type="Pfam" id="PF01764">
    <property type="entry name" value="Lipase_3"/>
    <property type="match status" value="1"/>
</dbReference>
<comment type="caution">
    <text evidence="12">The sequence shown here is derived from an EMBL/GenBank/DDBJ whole genome shotgun (WGS) entry which is preliminary data.</text>
</comment>
<evidence type="ECO:0000256" key="1">
    <source>
        <dbReference type="ARBA" id="ARBA00004229"/>
    </source>
</evidence>
<dbReference type="Gene3D" id="3.40.50.1820">
    <property type="entry name" value="alpha/beta hydrolase"/>
    <property type="match status" value="1"/>
</dbReference>
<organism evidence="12 13">
    <name type="scientific">Centaurea solstitialis</name>
    <name type="common">yellow star-thistle</name>
    <dbReference type="NCBI Taxonomy" id="347529"/>
    <lineage>
        <taxon>Eukaryota</taxon>
        <taxon>Viridiplantae</taxon>
        <taxon>Streptophyta</taxon>
        <taxon>Embryophyta</taxon>
        <taxon>Tracheophyta</taxon>
        <taxon>Spermatophyta</taxon>
        <taxon>Magnoliopsida</taxon>
        <taxon>eudicotyledons</taxon>
        <taxon>Gunneridae</taxon>
        <taxon>Pentapetalae</taxon>
        <taxon>asterids</taxon>
        <taxon>campanulids</taxon>
        <taxon>Asterales</taxon>
        <taxon>Asteraceae</taxon>
        <taxon>Carduoideae</taxon>
        <taxon>Cardueae</taxon>
        <taxon>Centaureinae</taxon>
        <taxon>Centaurea</taxon>
    </lineage>
</organism>
<dbReference type="InterPro" id="IPR002921">
    <property type="entry name" value="Fungal_lipase-type"/>
</dbReference>
<sequence>MATINLNVPFTPYHYSQTLRKPSIPNNPISSFSKPARSFELRCMAASTTSKPIEKPTTFAIRERWAKIHGQDNWAGMLDPMDPLLRTEVIRYAEMSQACYYGFDNDPFSKFCGSCKFPPETFFKDLGLEESGYEITRYIYSSNKSELIPNAFMNAIKPEGPWNPKVNWMGFVAPVTAENLSSPDPEIKVMAGFLHVYTDRDQNCPFSQLSAREQVLEELTRVTKIYKEKGEEMSITLTGHSLGSAVAILCAYDIAESELDKLDIKRKIPISVFSFSGPRLGNTRFKKRLEALGVKVLRTFNVNDKVPTVPGVLLNEETLSWIQPLADFVTGFYTHVGVKFSLDHKASPFVKDISVASMHNLQLLMHLVDGYQGVGAKFKLAVGRDKALMNMNDDILKNEYLIPPNWGQVENKGLQKNEKGEWELPEQEDRFTNRGTLTWVSDPFCKPTNPRTTTHFANSSKSLQMNLCAIKGKFVAPRIRTFDLQAFGITNIKTYVPLILDLDRLNYDAWRELFSTHCIGFDVLDHIDDTTPKPTDPEWKKIDSIVKLWIYGSISQSLLQMVLKKDSTALQVWNNLETLFRDNKDAKSMQIDSELRNIVMGDLSVTAYCTKIKTLADLLANMDPDSAIPDKHLVIYTINGLSPKFDSVANIIRYRSPLPTFLETRSMLLLEEQRMSQHRPSHTPGHTDNSSAPTLLHVNGNNSDGNHHGNTGSSRGNGRRNGRQQQQRRRQNGQSGSRFSPSPSQPYGWVYIAPPGQAPQSRAGPPRHAWSPAADSVPGQHQTSNGIAPPWAWSSTSQPTALPELFNTLSLNDPGTGDWYMDTGATDHVHSSAGILDSICGNRISNSVLVGDGSKVPVVTSGHTPFPVPNPYRTLHLNDVLITPKIIKNLVSVRKFTRQNKVSIEFDEFGFTVNDYRTRQPLIRCDSNSPLYPVLPATPQAFVVSSQSTWHQRLGHPGDQVLKSLVSNRFISCSLDKNNVICSSCQLGKHIKLPFSLSDSVVSDVFDIIHSDVWTSPISSISGLRYYVIFLDHYSHYLWVFPLRHKSDVFSKFQEFFTYVKTHFNKTIKSLQCDNGGEYDNKSFRDFFSTHGITFRFSCPHTSQQNGKSERMLRTINNVMRTLLFHSHLPPTYWVEALHMAVHLLNILPSTTIQNETPHYRIFRKHPTYTHLRIFGCLCYPHLTTSHKLQPRTTPCVFLGYPTYHRGFRCLDLSSRKIIISRHVVFDETVFPFGSVTPNEPPSYAFLDEPSNPSPILRSYLSSTHPTPTSTPSSEAVSPPSDTVADTVEPIPSSTPSIPTHTETPCLTDPTPPIQTTHPMTTRSKSGIVKPVERLNLHLSALSPVPRSHLQALQDPHWRQAMNEEYRALLANGTWVLVPRPPEVNVVRSMWLFRHKFHADGSLARYKARLVANGRSQQPGIDCDETFSPVVKPATIRTVLSLAISRQWHIHQLDVKNAFLHAIFKRRFICINPLVFAILAIRTMSVTYSDLYMVSSRLHGHGIIDLPNMPYRSVSTIAERTPSTPTFLQQIISQLSREFAMTDLGDLHYFLGVSAVRSSSGLFLSQRQYAVDILERAKMLQCNPARTPAEPLHKLDATGPPVSDPTLYRSLAGALQYLTFTRPDIAFAVQQICLYMHDPREPHFHALKRVLRYIRGTLSHGLQLHISPSSDLIAYSDADWGGCPASRRSTSGYCVFLGDNLVSWSSKRQGVISRSSAEAEYRGVANAVAETSWLRNLLQELHCPTNKATLVYCDNVSAVYMSHNPVQHQRTKHIEIDIHFVRDKVALGLVRVLHIPSGSQYADIFTKGLTTSLFLDFRSSLNVRQPPDQTAGGC</sequence>